<dbReference type="Proteomes" id="UP000651517">
    <property type="component" value="Unassembled WGS sequence"/>
</dbReference>
<protein>
    <submittedName>
        <fullName evidence="1">Uncharacterized protein</fullName>
    </submittedName>
</protein>
<evidence type="ECO:0000313" key="2">
    <source>
        <dbReference type="Proteomes" id="UP000651517"/>
    </source>
</evidence>
<gene>
    <name evidence="1" type="ORF">H9634_05785</name>
</gene>
<name>A0ABR8WT91_9MICO</name>
<dbReference type="RefSeq" id="WP_191725776.1">
    <property type="nucleotide sequence ID" value="NZ_JACSPY010000004.1"/>
</dbReference>
<sequence length="64" mass="6913">MTTAHRPGAVGALSTWYPHLVIDTHDQQSEQTAAEVLTWLACARHLVNRRACGEDGDDNSALGP</sequence>
<keyword evidence="2" id="KW-1185">Reference proteome</keyword>
<organism evidence="1 2">
    <name type="scientific">Brevibacterium gallinarum</name>
    <dbReference type="NCBI Taxonomy" id="2762220"/>
    <lineage>
        <taxon>Bacteria</taxon>
        <taxon>Bacillati</taxon>
        <taxon>Actinomycetota</taxon>
        <taxon>Actinomycetes</taxon>
        <taxon>Micrococcales</taxon>
        <taxon>Brevibacteriaceae</taxon>
        <taxon>Brevibacterium</taxon>
    </lineage>
</organism>
<dbReference type="EMBL" id="JACSPY010000004">
    <property type="protein sequence ID" value="MBD8020290.1"/>
    <property type="molecule type" value="Genomic_DNA"/>
</dbReference>
<evidence type="ECO:0000313" key="1">
    <source>
        <dbReference type="EMBL" id="MBD8020290.1"/>
    </source>
</evidence>
<proteinExistence type="predicted"/>
<comment type="caution">
    <text evidence="1">The sequence shown here is derived from an EMBL/GenBank/DDBJ whole genome shotgun (WGS) entry which is preliminary data.</text>
</comment>
<reference evidence="1 2" key="1">
    <citation type="submission" date="2020-08" db="EMBL/GenBank/DDBJ databases">
        <title>A Genomic Blueprint of the Chicken Gut Microbiome.</title>
        <authorList>
            <person name="Gilroy R."/>
            <person name="Ravi A."/>
            <person name="Getino M."/>
            <person name="Pursley I."/>
            <person name="Horton D.L."/>
            <person name="Alikhan N.-F."/>
            <person name="Baker D."/>
            <person name="Gharbi K."/>
            <person name="Hall N."/>
            <person name="Watson M."/>
            <person name="Adriaenssens E.M."/>
            <person name="Foster-Nyarko E."/>
            <person name="Jarju S."/>
            <person name="Secka A."/>
            <person name="Antonio M."/>
            <person name="Oren A."/>
            <person name="Chaudhuri R."/>
            <person name="La Ragione R.M."/>
            <person name="Hildebrand F."/>
            <person name="Pallen M.J."/>
        </authorList>
    </citation>
    <scope>NUCLEOTIDE SEQUENCE [LARGE SCALE GENOMIC DNA]</scope>
    <source>
        <strain evidence="1 2">Re57</strain>
    </source>
</reference>
<accession>A0ABR8WT91</accession>